<dbReference type="InterPro" id="IPR004839">
    <property type="entry name" value="Aminotransferase_I/II_large"/>
</dbReference>
<organism evidence="14">
    <name type="scientific">uncultured Nocardioidaceae bacterium</name>
    <dbReference type="NCBI Taxonomy" id="253824"/>
    <lineage>
        <taxon>Bacteria</taxon>
        <taxon>Bacillati</taxon>
        <taxon>Actinomycetota</taxon>
        <taxon>Actinomycetes</taxon>
        <taxon>Propionibacteriales</taxon>
        <taxon>Nocardioidaceae</taxon>
        <taxon>environmental samples</taxon>
    </lineage>
</organism>
<evidence type="ECO:0000259" key="13">
    <source>
        <dbReference type="Pfam" id="PF00155"/>
    </source>
</evidence>
<accession>A0A6J4N468</accession>
<name>A0A6J4N468_9ACTN</name>
<evidence type="ECO:0000256" key="9">
    <source>
        <dbReference type="ARBA" id="ARBA00032610"/>
    </source>
</evidence>
<sequence length="387" mass="39647">MSQFPTQSKMRSWLLAAAARRDEQHLTRRLVPRTPEAATLDLAGNDYLGLSRHPDVVEGAIAAARDWGAGAGASRLVSGTLPLHARLEETLAAWCRRPAALVTSSGYAANLAAVTALADADTLIVSDAHVHASLVDGCRLARGSVRIVPHLDVAAAEEALAARSQPRALVLVESVWSVLGDVSDLAALLAVCERHDAMLLVDEAHGLGTTGDAGRGLSAALQPADPTRMVVTATLSKALGSQGGAVLGDPLVLQHLVNTARPFIFDTALAPAPAGAALAALQVLAAGPERVQRLHRVAGSLATAVGAPSPAAAVLAVPMPSPQAALDASAQLAADGVRVGCFRPPSVPDGVSRLRLTASAALSDDQVSDACSALRRVLDATRTAARP</sequence>
<keyword evidence="14" id="KW-0012">Acyltransferase</keyword>
<comment type="similarity">
    <text evidence="3">Belongs to the class-II pyridoxal-phosphate-dependent aminotransferase family. BioF subfamily.</text>
</comment>
<dbReference type="GO" id="GO:0009102">
    <property type="term" value="P:biotin biosynthetic process"/>
    <property type="evidence" value="ECO:0007669"/>
    <property type="project" value="UniProtKB-KW"/>
</dbReference>
<dbReference type="Pfam" id="PF00155">
    <property type="entry name" value="Aminotran_1_2"/>
    <property type="match status" value="1"/>
</dbReference>
<evidence type="ECO:0000256" key="8">
    <source>
        <dbReference type="ARBA" id="ARBA00022898"/>
    </source>
</evidence>
<dbReference type="Gene3D" id="3.40.640.10">
    <property type="entry name" value="Type I PLP-dependent aspartate aminotransferase-like (Major domain)"/>
    <property type="match status" value="1"/>
</dbReference>
<proteinExistence type="inferred from homology"/>
<dbReference type="PANTHER" id="PTHR13693">
    <property type="entry name" value="CLASS II AMINOTRANSFERASE/8-AMINO-7-OXONONANOATE SYNTHASE"/>
    <property type="match status" value="1"/>
</dbReference>
<keyword evidence="7" id="KW-0093">Biotin biosynthesis</keyword>
<comment type="catalytic activity">
    <reaction evidence="11">
        <text>6-carboxyhexanoyl-[ACP] + L-alanine + H(+) = (8S)-8-amino-7-oxononanoate + holo-[ACP] + CO2</text>
        <dbReference type="Rhea" id="RHEA:42288"/>
        <dbReference type="Rhea" id="RHEA-COMP:9685"/>
        <dbReference type="Rhea" id="RHEA-COMP:9955"/>
        <dbReference type="ChEBI" id="CHEBI:15378"/>
        <dbReference type="ChEBI" id="CHEBI:16526"/>
        <dbReference type="ChEBI" id="CHEBI:57972"/>
        <dbReference type="ChEBI" id="CHEBI:64479"/>
        <dbReference type="ChEBI" id="CHEBI:78846"/>
        <dbReference type="ChEBI" id="CHEBI:149468"/>
        <dbReference type="EC" id="2.3.1.47"/>
    </reaction>
</comment>
<dbReference type="GO" id="GO:0008710">
    <property type="term" value="F:8-amino-7-oxononanoate synthase activity"/>
    <property type="evidence" value="ECO:0007669"/>
    <property type="project" value="UniProtKB-EC"/>
</dbReference>
<evidence type="ECO:0000256" key="10">
    <source>
        <dbReference type="ARBA" id="ARBA00033381"/>
    </source>
</evidence>
<evidence type="ECO:0000256" key="1">
    <source>
        <dbReference type="ARBA" id="ARBA00001933"/>
    </source>
</evidence>
<comment type="cofactor">
    <cofactor evidence="1 12">
        <name>pyridoxal 5'-phosphate</name>
        <dbReference type="ChEBI" id="CHEBI:597326"/>
    </cofactor>
</comment>
<evidence type="ECO:0000256" key="12">
    <source>
        <dbReference type="RuleBase" id="RU003693"/>
    </source>
</evidence>
<evidence type="ECO:0000256" key="5">
    <source>
        <dbReference type="ARBA" id="ARBA00013187"/>
    </source>
</evidence>
<keyword evidence="6 14" id="KW-0808">Transferase</keyword>
<gene>
    <name evidence="14" type="ORF">AVDCRST_MAG21-1330</name>
</gene>
<protein>
    <recommendedName>
        <fullName evidence="5">8-amino-7-oxononanoate synthase</fullName>
        <ecNumber evidence="5">2.3.1.47</ecNumber>
    </recommendedName>
    <alternativeName>
        <fullName evidence="9">7-keto-8-amino-pelargonic acid synthase</fullName>
    </alternativeName>
    <alternativeName>
        <fullName evidence="10">8-amino-7-ketopelargonate synthase</fullName>
    </alternativeName>
</protein>
<dbReference type="GO" id="GO:0030170">
    <property type="term" value="F:pyridoxal phosphate binding"/>
    <property type="evidence" value="ECO:0007669"/>
    <property type="project" value="InterPro"/>
</dbReference>
<evidence type="ECO:0000256" key="3">
    <source>
        <dbReference type="ARBA" id="ARBA00010008"/>
    </source>
</evidence>
<dbReference type="Gene3D" id="3.90.1150.10">
    <property type="entry name" value="Aspartate Aminotransferase, domain 1"/>
    <property type="match status" value="1"/>
</dbReference>
<evidence type="ECO:0000256" key="11">
    <source>
        <dbReference type="ARBA" id="ARBA00047715"/>
    </source>
</evidence>
<dbReference type="SUPFAM" id="SSF53383">
    <property type="entry name" value="PLP-dependent transferases"/>
    <property type="match status" value="1"/>
</dbReference>
<dbReference type="InterPro" id="IPR015424">
    <property type="entry name" value="PyrdxlP-dep_Trfase"/>
</dbReference>
<dbReference type="AlphaFoldDB" id="A0A6J4N468"/>
<evidence type="ECO:0000256" key="4">
    <source>
        <dbReference type="ARBA" id="ARBA00011738"/>
    </source>
</evidence>
<evidence type="ECO:0000256" key="7">
    <source>
        <dbReference type="ARBA" id="ARBA00022756"/>
    </source>
</evidence>
<dbReference type="EC" id="2.3.1.47" evidence="5"/>
<keyword evidence="8 12" id="KW-0663">Pyridoxal phosphate</keyword>
<feature type="domain" description="Aminotransferase class I/classII large" evidence="13">
    <location>
        <begin position="40"/>
        <end position="374"/>
    </location>
</feature>
<dbReference type="PANTHER" id="PTHR13693:SF100">
    <property type="entry name" value="8-AMINO-7-OXONONANOATE SYNTHASE"/>
    <property type="match status" value="1"/>
</dbReference>
<evidence type="ECO:0000256" key="6">
    <source>
        <dbReference type="ARBA" id="ARBA00022679"/>
    </source>
</evidence>
<dbReference type="InterPro" id="IPR050087">
    <property type="entry name" value="AON_synthase_class-II"/>
</dbReference>
<comment type="subunit">
    <text evidence="4">Homodimer.</text>
</comment>
<dbReference type="InterPro" id="IPR015421">
    <property type="entry name" value="PyrdxlP-dep_Trfase_major"/>
</dbReference>
<dbReference type="PROSITE" id="PS00599">
    <property type="entry name" value="AA_TRANSFER_CLASS_2"/>
    <property type="match status" value="1"/>
</dbReference>
<dbReference type="EMBL" id="CADCUL010000133">
    <property type="protein sequence ID" value="CAA9376905.1"/>
    <property type="molecule type" value="Genomic_DNA"/>
</dbReference>
<evidence type="ECO:0000256" key="2">
    <source>
        <dbReference type="ARBA" id="ARBA00004746"/>
    </source>
</evidence>
<dbReference type="InterPro" id="IPR015422">
    <property type="entry name" value="PyrdxlP-dep_Trfase_small"/>
</dbReference>
<comment type="pathway">
    <text evidence="2">Cofactor biosynthesis; biotin biosynthesis.</text>
</comment>
<evidence type="ECO:0000313" key="14">
    <source>
        <dbReference type="EMBL" id="CAA9376905.1"/>
    </source>
</evidence>
<reference evidence="14" key="1">
    <citation type="submission" date="2020-02" db="EMBL/GenBank/DDBJ databases">
        <authorList>
            <person name="Meier V. D."/>
        </authorList>
    </citation>
    <scope>NUCLEOTIDE SEQUENCE</scope>
    <source>
        <strain evidence="14">AVDCRST_MAG21</strain>
    </source>
</reference>
<dbReference type="InterPro" id="IPR001917">
    <property type="entry name" value="Aminotrans_II_pyridoxalP_BS"/>
</dbReference>